<reference evidence="1" key="1">
    <citation type="submission" date="2018-02" db="EMBL/GenBank/DDBJ databases">
        <title>Rhizophora mucronata_Transcriptome.</title>
        <authorList>
            <person name="Meera S.P."/>
            <person name="Sreeshan A."/>
            <person name="Augustine A."/>
        </authorList>
    </citation>
    <scope>NUCLEOTIDE SEQUENCE</scope>
    <source>
        <tissue evidence="1">Leaf</tissue>
    </source>
</reference>
<evidence type="ECO:0000313" key="1">
    <source>
        <dbReference type="EMBL" id="MBX41965.1"/>
    </source>
</evidence>
<proteinExistence type="predicted"/>
<name>A0A2P2NHJ6_RHIMU</name>
<dbReference type="AlphaFoldDB" id="A0A2P2NHJ6"/>
<accession>A0A2P2NHJ6</accession>
<dbReference type="EMBL" id="GGEC01061481">
    <property type="protein sequence ID" value="MBX41965.1"/>
    <property type="molecule type" value="Transcribed_RNA"/>
</dbReference>
<protein>
    <submittedName>
        <fullName evidence="1">Uncharacterized protein</fullName>
    </submittedName>
</protein>
<sequence length="33" mass="3725">MCEDLCSFPTPNSGILLKQDYYEFYTSNSSSLA</sequence>
<organism evidence="1">
    <name type="scientific">Rhizophora mucronata</name>
    <name type="common">Asiatic mangrove</name>
    <dbReference type="NCBI Taxonomy" id="61149"/>
    <lineage>
        <taxon>Eukaryota</taxon>
        <taxon>Viridiplantae</taxon>
        <taxon>Streptophyta</taxon>
        <taxon>Embryophyta</taxon>
        <taxon>Tracheophyta</taxon>
        <taxon>Spermatophyta</taxon>
        <taxon>Magnoliopsida</taxon>
        <taxon>eudicotyledons</taxon>
        <taxon>Gunneridae</taxon>
        <taxon>Pentapetalae</taxon>
        <taxon>rosids</taxon>
        <taxon>fabids</taxon>
        <taxon>Malpighiales</taxon>
        <taxon>Rhizophoraceae</taxon>
        <taxon>Rhizophora</taxon>
    </lineage>
</organism>